<reference evidence="2 3" key="1">
    <citation type="submission" date="2019-01" db="EMBL/GenBank/DDBJ databases">
        <title>Draft genome sequence of Dictyobacter sp. Uno17.</title>
        <authorList>
            <person name="Wang C.M."/>
            <person name="Zheng Y."/>
            <person name="Sakai Y."/>
            <person name="Abe K."/>
            <person name="Yokota A."/>
            <person name="Yabe S."/>
        </authorList>
    </citation>
    <scope>NUCLEOTIDE SEQUENCE [LARGE SCALE GENOMIC DNA]</scope>
    <source>
        <strain evidence="2 3">Uno17</strain>
    </source>
</reference>
<protein>
    <recommendedName>
        <fullName evidence="4">Histidine kinase N-terminal 7TM region domain-containing protein</fullName>
    </recommendedName>
</protein>
<dbReference type="EMBL" id="BIXY01000073">
    <property type="protein sequence ID" value="GCF10505.1"/>
    <property type="molecule type" value="Genomic_DNA"/>
</dbReference>
<dbReference type="Proteomes" id="UP000322530">
    <property type="component" value="Unassembled WGS sequence"/>
</dbReference>
<feature type="transmembrane region" description="Helical" evidence="1">
    <location>
        <begin position="186"/>
        <end position="208"/>
    </location>
</feature>
<keyword evidence="3" id="KW-1185">Reference proteome</keyword>
<evidence type="ECO:0000256" key="1">
    <source>
        <dbReference type="SAM" id="Phobius"/>
    </source>
</evidence>
<evidence type="ECO:0000313" key="3">
    <source>
        <dbReference type="Proteomes" id="UP000322530"/>
    </source>
</evidence>
<evidence type="ECO:0008006" key="4">
    <source>
        <dbReference type="Google" id="ProtNLM"/>
    </source>
</evidence>
<feature type="transmembrane region" description="Helical" evidence="1">
    <location>
        <begin position="214"/>
        <end position="233"/>
    </location>
</feature>
<dbReference type="RefSeq" id="WP_149403383.1">
    <property type="nucleotide sequence ID" value="NZ_BIXY01000073.1"/>
</dbReference>
<accession>A0A5A5TGZ4</accession>
<feature type="transmembrane region" description="Helical" evidence="1">
    <location>
        <begin position="72"/>
        <end position="94"/>
    </location>
</feature>
<feature type="transmembrane region" description="Helical" evidence="1">
    <location>
        <begin position="142"/>
        <end position="165"/>
    </location>
</feature>
<keyword evidence="1" id="KW-1133">Transmembrane helix</keyword>
<keyword evidence="1" id="KW-0812">Transmembrane</keyword>
<dbReference type="AlphaFoldDB" id="A0A5A5TGZ4"/>
<evidence type="ECO:0000313" key="2">
    <source>
        <dbReference type="EMBL" id="GCF10505.1"/>
    </source>
</evidence>
<feature type="transmembrane region" description="Helical" evidence="1">
    <location>
        <begin position="37"/>
        <end position="60"/>
    </location>
</feature>
<feature type="transmembrane region" description="Helical" evidence="1">
    <location>
        <begin position="101"/>
        <end position="122"/>
    </location>
</feature>
<proteinExistence type="predicted"/>
<keyword evidence="1" id="KW-0472">Membrane</keyword>
<sequence>MNTTLLLLPPLINVVVTGIFAFVILRQYISRRRSYQLYWSVALCMAFIATLAYMGMLIVGPTTLPGTYLFRLYYAFGGTIMPSWLGLGSIGLVSRPRFTRICAGFLLLLSFISAIFVLDATIDMPRLSQIAGTPGTGTLQLGPWLIMTIVLNTLGLVAVAGVALFSGWKLLRKQASMGGIKTSRIVWANLCIFAGAILNGVAGTLARFLGADNVFWLIMALGWIILFIGVLLASHRSRPTPTTLTPQATIPDTLKV</sequence>
<name>A0A5A5TGZ4_9CHLR</name>
<organism evidence="2 3">
    <name type="scientific">Dictyobacter arantiisoli</name>
    <dbReference type="NCBI Taxonomy" id="2014874"/>
    <lineage>
        <taxon>Bacteria</taxon>
        <taxon>Bacillati</taxon>
        <taxon>Chloroflexota</taxon>
        <taxon>Ktedonobacteria</taxon>
        <taxon>Ktedonobacterales</taxon>
        <taxon>Dictyobacteraceae</taxon>
        <taxon>Dictyobacter</taxon>
    </lineage>
</organism>
<comment type="caution">
    <text evidence="2">The sequence shown here is derived from an EMBL/GenBank/DDBJ whole genome shotgun (WGS) entry which is preliminary data.</text>
</comment>
<dbReference type="OrthoDB" id="2374775at2"/>
<feature type="transmembrane region" description="Helical" evidence="1">
    <location>
        <begin position="6"/>
        <end position="25"/>
    </location>
</feature>
<gene>
    <name evidence="2" type="ORF">KDI_40690</name>
</gene>